<protein>
    <submittedName>
        <fullName evidence="1">Uncharacterized protein</fullName>
    </submittedName>
</protein>
<dbReference type="RefSeq" id="WP_345121165.1">
    <property type="nucleotide sequence ID" value="NZ_BAABAT010000001.1"/>
</dbReference>
<reference evidence="2" key="1">
    <citation type="journal article" date="2019" name="Int. J. Syst. Evol. Microbiol.">
        <title>The Global Catalogue of Microorganisms (GCM) 10K type strain sequencing project: providing services to taxonomists for standard genome sequencing and annotation.</title>
        <authorList>
            <consortium name="The Broad Institute Genomics Platform"/>
            <consortium name="The Broad Institute Genome Sequencing Center for Infectious Disease"/>
            <person name="Wu L."/>
            <person name="Ma J."/>
        </authorList>
    </citation>
    <scope>NUCLEOTIDE SEQUENCE [LARGE SCALE GENOMIC DNA]</scope>
    <source>
        <strain evidence="2">JCM 17441</strain>
    </source>
</reference>
<proteinExistence type="predicted"/>
<organism evidence="1 2">
    <name type="scientific">Dactylosporangium darangshiense</name>
    <dbReference type="NCBI Taxonomy" id="579108"/>
    <lineage>
        <taxon>Bacteria</taxon>
        <taxon>Bacillati</taxon>
        <taxon>Actinomycetota</taxon>
        <taxon>Actinomycetes</taxon>
        <taxon>Micromonosporales</taxon>
        <taxon>Micromonosporaceae</taxon>
        <taxon>Dactylosporangium</taxon>
    </lineage>
</organism>
<dbReference type="Proteomes" id="UP001500620">
    <property type="component" value="Unassembled WGS sequence"/>
</dbReference>
<gene>
    <name evidence="1" type="ORF">GCM10022255_004750</name>
</gene>
<keyword evidence="2" id="KW-1185">Reference proteome</keyword>
<evidence type="ECO:0000313" key="1">
    <source>
        <dbReference type="EMBL" id="GAA4243891.1"/>
    </source>
</evidence>
<comment type="caution">
    <text evidence="1">The sequence shown here is derived from an EMBL/GenBank/DDBJ whole genome shotgun (WGS) entry which is preliminary data.</text>
</comment>
<sequence length="76" mass="7923">MAGLGRTNVVHARRLTGAAGVDPGVHAARGVYSVLDPMAGTAGRIAGARRLDAVVPRLWHRATGGTYAPALYPRFT</sequence>
<dbReference type="EMBL" id="BAABAT010000001">
    <property type="protein sequence ID" value="GAA4243891.1"/>
    <property type="molecule type" value="Genomic_DNA"/>
</dbReference>
<name>A0ABP8CVH9_9ACTN</name>
<accession>A0ABP8CVH9</accession>
<evidence type="ECO:0000313" key="2">
    <source>
        <dbReference type="Proteomes" id="UP001500620"/>
    </source>
</evidence>